<dbReference type="Proteomes" id="UP000664628">
    <property type="component" value="Unassembled WGS sequence"/>
</dbReference>
<evidence type="ECO:0000259" key="1">
    <source>
        <dbReference type="SMART" id="SM00479"/>
    </source>
</evidence>
<dbReference type="EMBL" id="JAFMYW010000001">
    <property type="protein sequence ID" value="MBO0947347.1"/>
    <property type="molecule type" value="Genomic_DNA"/>
</dbReference>
<dbReference type="SMART" id="SM00479">
    <property type="entry name" value="EXOIII"/>
    <property type="match status" value="1"/>
</dbReference>
<dbReference type="GO" id="GO:0004527">
    <property type="term" value="F:exonuclease activity"/>
    <property type="evidence" value="ECO:0007669"/>
    <property type="project" value="UniProtKB-KW"/>
</dbReference>
<evidence type="ECO:0000313" key="3">
    <source>
        <dbReference type="Proteomes" id="UP000664628"/>
    </source>
</evidence>
<dbReference type="CDD" id="cd06127">
    <property type="entry name" value="DEDDh"/>
    <property type="match status" value="1"/>
</dbReference>
<protein>
    <submittedName>
        <fullName evidence="2">3'-5' exonuclease</fullName>
    </submittedName>
</protein>
<feature type="domain" description="Exonuclease" evidence="1">
    <location>
        <begin position="7"/>
        <end position="183"/>
    </location>
</feature>
<keyword evidence="2" id="KW-0378">Hydrolase</keyword>
<dbReference type="InterPro" id="IPR012337">
    <property type="entry name" value="RNaseH-like_sf"/>
</dbReference>
<name>A0ABS3JBI1_9BACT</name>
<dbReference type="Gene3D" id="3.30.420.10">
    <property type="entry name" value="Ribonuclease H-like superfamily/Ribonuclease H"/>
    <property type="match status" value="1"/>
</dbReference>
<dbReference type="RefSeq" id="WP_207327263.1">
    <property type="nucleotide sequence ID" value="NZ_JAFMYW010000001.1"/>
</dbReference>
<proteinExistence type="predicted"/>
<gene>
    <name evidence="2" type="ORF">J2I46_02050</name>
</gene>
<keyword evidence="3" id="KW-1185">Reference proteome</keyword>
<keyword evidence="2" id="KW-0269">Exonuclease</keyword>
<dbReference type="SUPFAM" id="SSF53098">
    <property type="entry name" value="Ribonuclease H-like"/>
    <property type="match status" value="1"/>
</dbReference>
<dbReference type="Pfam" id="PF00929">
    <property type="entry name" value="RNase_T"/>
    <property type="match status" value="1"/>
</dbReference>
<dbReference type="InterPro" id="IPR036397">
    <property type="entry name" value="RNaseH_sf"/>
</dbReference>
<evidence type="ECO:0000313" key="2">
    <source>
        <dbReference type="EMBL" id="MBO0947347.1"/>
    </source>
</evidence>
<dbReference type="PANTHER" id="PTHR30231:SF41">
    <property type="entry name" value="DNA POLYMERASE III SUBUNIT EPSILON"/>
    <property type="match status" value="1"/>
</dbReference>
<accession>A0ABS3JBI1</accession>
<sequence length="272" mass="30818">MLQLTRPLVFVDAETTGLDRETDRIVQISLHKVASLDHLPVTAGPHTTHLAMYIDPQREIPAASIAIHGITAEVLRANNAKPFHQVARQLFDFLMGCDVAGFGSNFYDVPLLYNEFARCGIYWGPGSFQMIDVGNLFKIKHPRSLSAAVRKYLGREHDGAHSATIDSLATSEVFVEQLRRYPDLPETIEELAIYTNYGRKVADISGKFYYDNDGVVRYGFGKYKDQPALDYPDFLEWMLHRANFPADTNKIVADLLNYPYGQQEDEGEYYLD</sequence>
<organism evidence="2 3">
    <name type="scientific">Fibrella forsythiae</name>
    <dbReference type="NCBI Taxonomy" id="2817061"/>
    <lineage>
        <taxon>Bacteria</taxon>
        <taxon>Pseudomonadati</taxon>
        <taxon>Bacteroidota</taxon>
        <taxon>Cytophagia</taxon>
        <taxon>Cytophagales</taxon>
        <taxon>Spirosomataceae</taxon>
        <taxon>Fibrella</taxon>
    </lineage>
</organism>
<comment type="caution">
    <text evidence="2">The sequence shown here is derived from an EMBL/GenBank/DDBJ whole genome shotgun (WGS) entry which is preliminary data.</text>
</comment>
<dbReference type="InterPro" id="IPR013520">
    <property type="entry name" value="Ribonucl_H"/>
</dbReference>
<reference evidence="2 3" key="1">
    <citation type="submission" date="2021-03" db="EMBL/GenBank/DDBJ databases">
        <title>Fibrella sp. HMF5405 genome sequencing and assembly.</title>
        <authorList>
            <person name="Kang H."/>
            <person name="Kim H."/>
            <person name="Bae S."/>
            <person name="Joh K."/>
        </authorList>
    </citation>
    <scope>NUCLEOTIDE SEQUENCE [LARGE SCALE GENOMIC DNA]</scope>
    <source>
        <strain evidence="2 3">HMF5405</strain>
    </source>
</reference>
<dbReference type="PANTHER" id="PTHR30231">
    <property type="entry name" value="DNA POLYMERASE III SUBUNIT EPSILON"/>
    <property type="match status" value="1"/>
</dbReference>
<keyword evidence="2" id="KW-0540">Nuclease</keyword>